<feature type="region of interest" description="Disordered" evidence="1">
    <location>
        <begin position="339"/>
        <end position="373"/>
    </location>
</feature>
<feature type="compositionally biased region" description="Acidic residues" evidence="1">
    <location>
        <begin position="629"/>
        <end position="644"/>
    </location>
</feature>
<accession>A0A5M8Q5A1</accession>
<reference evidence="2 3" key="1">
    <citation type="submission" date="2019-09" db="EMBL/GenBank/DDBJ databases">
        <title>The hologenome of the rock-dwelling lichen Lasallia pustulata.</title>
        <authorList>
            <person name="Greshake Tzovaras B."/>
            <person name="Segers F."/>
            <person name="Bicker A."/>
            <person name="Dal Grande F."/>
            <person name="Otte J."/>
            <person name="Hankeln T."/>
            <person name="Schmitt I."/>
            <person name="Ebersberger I."/>
        </authorList>
    </citation>
    <scope>NUCLEOTIDE SEQUENCE [LARGE SCALE GENOMIC DNA]</scope>
    <source>
        <strain evidence="2">A1-1</strain>
    </source>
</reference>
<feature type="compositionally biased region" description="Polar residues" evidence="1">
    <location>
        <begin position="674"/>
        <end position="696"/>
    </location>
</feature>
<feature type="region of interest" description="Disordered" evidence="1">
    <location>
        <begin position="531"/>
        <end position="560"/>
    </location>
</feature>
<organism evidence="2 3">
    <name type="scientific">Lasallia pustulata</name>
    <dbReference type="NCBI Taxonomy" id="136370"/>
    <lineage>
        <taxon>Eukaryota</taxon>
        <taxon>Fungi</taxon>
        <taxon>Dikarya</taxon>
        <taxon>Ascomycota</taxon>
        <taxon>Pezizomycotina</taxon>
        <taxon>Lecanoromycetes</taxon>
        <taxon>OSLEUM clade</taxon>
        <taxon>Umbilicariomycetidae</taxon>
        <taxon>Umbilicariales</taxon>
        <taxon>Umbilicariaceae</taxon>
        <taxon>Lasallia</taxon>
    </lineage>
</organism>
<feature type="compositionally biased region" description="Basic residues" evidence="1">
    <location>
        <begin position="655"/>
        <end position="665"/>
    </location>
</feature>
<feature type="compositionally biased region" description="Basic residues" evidence="1">
    <location>
        <begin position="1010"/>
        <end position="1020"/>
    </location>
</feature>
<feature type="compositionally biased region" description="Polar residues" evidence="1">
    <location>
        <begin position="1081"/>
        <end position="1090"/>
    </location>
</feature>
<name>A0A5M8Q5A1_9LECA</name>
<dbReference type="Pfam" id="PF11489">
    <property type="entry name" value="Aim21"/>
    <property type="match status" value="1"/>
</dbReference>
<dbReference type="EMBL" id="VXIT01000001">
    <property type="protein sequence ID" value="KAA6416269.1"/>
    <property type="molecule type" value="Genomic_DNA"/>
</dbReference>
<feature type="region of interest" description="Disordered" evidence="1">
    <location>
        <begin position="455"/>
        <end position="483"/>
    </location>
</feature>
<feature type="compositionally biased region" description="Basic and acidic residues" evidence="1">
    <location>
        <begin position="986"/>
        <end position="1009"/>
    </location>
</feature>
<feature type="compositionally biased region" description="Polar residues" evidence="1">
    <location>
        <begin position="277"/>
        <end position="296"/>
    </location>
</feature>
<feature type="region of interest" description="Disordered" evidence="1">
    <location>
        <begin position="603"/>
        <end position="958"/>
    </location>
</feature>
<evidence type="ECO:0008006" key="4">
    <source>
        <dbReference type="Google" id="ProtNLM"/>
    </source>
</evidence>
<feature type="region of interest" description="Disordered" evidence="1">
    <location>
        <begin position="93"/>
        <end position="299"/>
    </location>
</feature>
<dbReference type="Proteomes" id="UP000324767">
    <property type="component" value="Unassembled WGS sequence"/>
</dbReference>
<protein>
    <recommendedName>
        <fullName evidence="4">Altered inheritance of mitochondria protein 21</fullName>
    </recommendedName>
</protein>
<proteinExistence type="predicted"/>
<dbReference type="InterPro" id="IPR021582">
    <property type="entry name" value="Aim21"/>
</dbReference>
<dbReference type="OrthoDB" id="5386574at2759"/>
<evidence type="ECO:0000313" key="2">
    <source>
        <dbReference type="EMBL" id="KAA6416269.1"/>
    </source>
</evidence>
<evidence type="ECO:0000313" key="3">
    <source>
        <dbReference type="Proteomes" id="UP000324767"/>
    </source>
</evidence>
<feature type="compositionally biased region" description="Polar residues" evidence="1">
    <location>
        <begin position="238"/>
        <end position="248"/>
    </location>
</feature>
<evidence type="ECO:0000256" key="1">
    <source>
        <dbReference type="SAM" id="MobiDB-lite"/>
    </source>
</evidence>
<feature type="compositionally biased region" description="Polar residues" evidence="1">
    <location>
        <begin position="919"/>
        <end position="938"/>
    </location>
</feature>
<sequence length="1229" mass="132092">MWYLVFPGKRNLCCAAANLEERHILGAARNAKRQSSSDAGHLILHLQNPSKQKRINIDQLIVPLFLNHCIEGAVCGSHQRSEFNSTIELHQDSSDLPAAGNMTTAAPQIPPRPGRSEQQQPATGSMEVPQIPPRPSQRRIERSESPHRDSYPRSPLNETSFGTSHSNISGNLYSGSQNVSSSSLGLPHRPPSVALPSIGQEGNEYGTLEYEEETSTPADQGTIFFDNANKEHAKQRVATVTRTDSSQAAAAGIGKAGTPVQHGDDRDPHNRALNPKISFTRTGSSASTERPPSSQLEGEIGIPEIGQRVPMYPNAGDVQAPSPSPFSQTQPVGIGFHTDGSHKSYRHHRTRSGREVFHGPPGSYGLHGHGTPNQDRFEKAMVEKHPDALLREEHGQYGPGIGGGRGEWALSSEDLNKIVRETASRGVGFGTSPDIVGRPDEQIGYIASEEYASRLNSPHPHSAGHHPKSQSNQSQPSIESPLRKASFPVDVHAKEDFEKSKDYNIAQRRASDNVLESDTEDDDVIHVDPPAVHLSKYDGNGYDPPTEDLGPHGGNTEAEGGWIEERGYGVPILASDEVAKEPASEFMQPAVPPVQERRGSTYYAGVDSDAPPFYQSGHRSGSHSGSVSEDVEEYEPLFPDEQDEEGRPLTAADRFKRRPDMKRRFPSQDIWEDTPNSLQLQATVSTPEPTEEQSSPVAKDPSTVFEPPQAEAARKGEIDEEEKAKLIPKEERWAKSHFKPHIRDDMKRPGMKQRFPSRDIWEDTPDSAQLETTVGGPQGDDPMSNADEGMKAGAVVHTSGRPDAGKIMGEQQREGNTSGAAAIEKPSIPPRPAKVKGPDEAQETANQAPPSVPARPPRRLQQVPLAEIPVPPGKASAETSPTSPIDTRKAPVLPDRPKPQVPPRPSRPVAHDLDENIPLSKTTSVTSIGSAGSDTSATKGIASPPATKPKPMLPSRPVGGKIAALKAGFLNDLDKRLQLGPQGVKPQEKPMECEEKEEMEKAPLSDARKGRARGPARRKPAAPSDEVGGENMTSSMAGGPSKFEIAAPWTVWQISEDGHVDVVHAARSTPKHLEGKAEEASTPTLATNTAGDAVNAPDENNSRLEGGVYPATDAVKGADRTAGIEFSQGESATAIEAPGSLPQDDKDAMSSTAAAVAEDDSRPVNPWAAELSTAHAAAQTGEKHITTTSAEGVRERITAFIGGRAPEEGDVVFRGTDGEEEHTDAGVQV</sequence>
<feature type="compositionally biased region" description="Low complexity" evidence="1">
    <location>
        <begin position="174"/>
        <end position="183"/>
    </location>
</feature>
<feature type="compositionally biased region" description="Low complexity" evidence="1">
    <location>
        <begin position="616"/>
        <end position="628"/>
    </location>
</feature>
<comment type="caution">
    <text evidence="2">The sequence shown here is derived from an EMBL/GenBank/DDBJ whole genome shotgun (WGS) entry which is preliminary data.</text>
</comment>
<feature type="compositionally biased region" description="Polar residues" evidence="1">
    <location>
        <begin position="156"/>
        <end position="173"/>
    </location>
</feature>
<feature type="compositionally biased region" description="Basic and acidic residues" evidence="1">
    <location>
        <begin position="712"/>
        <end position="734"/>
    </location>
</feature>
<gene>
    <name evidence="2" type="ORF">FRX48_00989</name>
</gene>
<feature type="region of interest" description="Disordered" evidence="1">
    <location>
        <begin position="1126"/>
        <end position="1165"/>
    </location>
</feature>
<dbReference type="AlphaFoldDB" id="A0A5M8Q5A1"/>
<feature type="compositionally biased region" description="Polar residues" evidence="1">
    <location>
        <begin position="469"/>
        <end position="478"/>
    </location>
</feature>
<feature type="region of interest" description="Disordered" evidence="1">
    <location>
        <begin position="978"/>
        <end position="1040"/>
    </location>
</feature>
<feature type="compositionally biased region" description="Basic and acidic residues" evidence="1">
    <location>
        <begin position="138"/>
        <end position="151"/>
    </location>
</feature>
<feature type="region of interest" description="Disordered" evidence="1">
    <location>
        <begin position="1067"/>
        <end position="1110"/>
    </location>
</feature>